<dbReference type="PANTHER" id="PTHR30146">
    <property type="entry name" value="LACI-RELATED TRANSCRIPTIONAL REPRESSOR"/>
    <property type="match status" value="1"/>
</dbReference>
<feature type="domain" description="HTH lacI-type" evidence="4">
    <location>
        <begin position="4"/>
        <end position="58"/>
    </location>
</feature>
<gene>
    <name evidence="5" type="ORF">GCM10025789_28590</name>
</gene>
<accession>A0ABP9FMV2</accession>
<evidence type="ECO:0000313" key="6">
    <source>
        <dbReference type="Proteomes" id="UP001501521"/>
    </source>
</evidence>
<keyword evidence="2" id="KW-0238">DNA-binding</keyword>
<dbReference type="InterPro" id="IPR046335">
    <property type="entry name" value="LacI/GalR-like_sensor"/>
</dbReference>
<dbReference type="InterPro" id="IPR000843">
    <property type="entry name" value="HTH_LacI"/>
</dbReference>
<dbReference type="SMART" id="SM00354">
    <property type="entry name" value="HTH_LACI"/>
    <property type="match status" value="1"/>
</dbReference>
<keyword evidence="3" id="KW-0804">Transcription</keyword>
<dbReference type="PROSITE" id="PS50932">
    <property type="entry name" value="HTH_LACI_2"/>
    <property type="match status" value="1"/>
</dbReference>
<sequence length="351" mass="37448">MNKPTLASLAAELNLSRQTVSNVINFPDRVRPETRARVQEAIERSGYRPSAAARALRNQRAMALGLRLSNPRNGISGSIMDSFTHSLVERADQSGYRVVLFPARTNDEEVDKLVELRRTLAIDACILTDTWLDDTRPAQLTEAGVPFASFGRPWGSVDHGRWADVDGRAGAAEAAAYLRAQGHERIGYLGWSDGSPVGKDRRAGWAGALGLSAAAEEQLAVEVEDTVDDGAEGMKELLARGATAVVCASDTLSLGAYTVLRRRGASGRWIIGFDNTPVARELGISSMVQPVEDVAATVLDMVLRQIADPAVELRGVLVPPVLVARDGSGVIGSGYTDDAPAPLEGNTTHAP</sequence>
<dbReference type="EMBL" id="BAABLV010000041">
    <property type="protein sequence ID" value="GAA4907346.1"/>
    <property type="molecule type" value="Genomic_DNA"/>
</dbReference>
<dbReference type="Pfam" id="PF13377">
    <property type="entry name" value="Peripla_BP_3"/>
    <property type="match status" value="1"/>
</dbReference>
<dbReference type="Gene3D" id="1.10.260.40">
    <property type="entry name" value="lambda repressor-like DNA-binding domains"/>
    <property type="match status" value="1"/>
</dbReference>
<dbReference type="Gene3D" id="3.40.50.2300">
    <property type="match status" value="2"/>
</dbReference>
<dbReference type="Pfam" id="PF00356">
    <property type="entry name" value="LacI"/>
    <property type="match status" value="1"/>
</dbReference>
<evidence type="ECO:0000259" key="4">
    <source>
        <dbReference type="PROSITE" id="PS50932"/>
    </source>
</evidence>
<keyword evidence="1" id="KW-0805">Transcription regulation</keyword>
<protein>
    <recommendedName>
        <fullName evidence="4">HTH lacI-type domain-containing protein</fullName>
    </recommendedName>
</protein>
<comment type="caution">
    <text evidence="5">The sequence shown here is derived from an EMBL/GenBank/DDBJ whole genome shotgun (WGS) entry which is preliminary data.</text>
</comment>
<evidence type="ECO:0000256" key="3">
    <source>
        <dbReference type="ARBA" id="ARBA00023163"/>
    </source>
</evidence>
<evidence type="ECO:0000256" key="1">
    <source>
        <dbReference type="ARBA" id="ARBA00023015"/>
    </source>
</evidence>
<evidence type="ECO:0000256" key="2">
    <source>
        <dbReference type="ARBA" id="ARBA00023125"/>
    </source>
</evidence>
<dbReference type="SUPFAM" id="SSF47413">
    <property type="entry name" value="lambda repressor-like DNA-binding domains"/>
    <property type="match status" value="1"/>
</dbReference>
<dbReference type="PANTHER" id="PTHR30146:SF109">
    <property type="entry name" value="HTH-TYPE TRANSCRIPTIONAL REGULATOR GALS"/>
    <property type="match status" value="1"/>
</dbReference>
<dbReference type="Proteomes" id="UP001501521">
    <property type="component" value="Unassembled WGS sequence"/>
</dbReference>
<name>A0ABP9FMV2_9ACTN</name>
<dbReference type="CDD" id="cd01392">
    <property type="entry name" value="HTH_LacI"/>
    <property type="match status" value="1"/>
</dbReference>
<keyword evidence="6" id="KW-1185">Reference proteome</keyword>
<reference evidence="6" key="1">
    <citation type="journal article" date="2019" name="Int. J. Syst. Evol. Microbiol.">
        <title>The Global Catalogue of Microorganisms (GCM) 10K type strain sequencing project: providing services to taxonomists for standard genome sequencing and annotation.</title>
        <authorList>
            <consortium name="The Broad Institute Genomics Platform"/>
            <consortium name="The Broad Institute Genome Sequencing Center for Infectious Disease"/>
            <person name="Wu L."/>
            <person name="Ma J."/>
        </authorList>
    </citation>
    <scope>NUCLEOTIDE SEQUENCE [LARGE SCALE GENOMIC DNA]</scope>
    <source>
        <strain evidence="6">JCM 19125</strain>
    </source>
</reference>
<dbReference type="RefSeq" id="WP_345584048.1">
    <property type="nucleotide sequence ID" value="NZ_BAABLV010000041.1"/>
</dbReference>
<organism evidence="5 6">
    <name type="scientific">Tessaracoccus lubricantis</name>
    <dbReference type="NCBI Taxonomy" id="545543"/>
    <lineage>
        <taxon>Bacteria</taxon>
        <taxon>Bacillati</taxon>
        <taxon>Actinomycetota</taxon>
        <taxon>Actinomycetes</taxon>
        <taxon>Propionibacteriales</taxon>
        <taxon>Propionibacteriaceae</taxon>
        <taxon>Tessaracoccus</taxon>
    </lineage>
</organism>
<dbReference type="InterPro" id="IPR028082">
    <property type="entry name" value="Peripla_BP_I"/>
</dbReference>
<evidence type="ECO:0000313" key="5">
    <source>
        <dbReference type="EMBL" id="GAA4907346.1"/>
    </source>
</evidence>
<proteinExistence type="predicted"/>
<dbReference type="InterPro" id="IPR010982">
    <property type="entry name" value="Lambda_DNA-bd_dom_sf"/>
</dbReference>
<dbReference type="SUPFAM" id="SSF53822">
    <property type="entry name" value="Periplasmic binding protein-like I"/>
    <property type="match status" value="1"/>
</dbReference>